<evidence type="ECO:0000313" key="10">
    <source>
        <dbReference type="Proteomes" id="UP000478052"/>
    </source>
</evidence>
<dbReference type="Pfam" id="PF04377">
    <property type="entry name" value="ATE_C"/>
    <property type="match status" value="1"/>
</dbReference>
<dbReference type="SUPFAM" id="SSF55729">
    <property type="entry name" value="Acyl-CoA N-acyltransferases (Nat)"/>
    <property type="match status" value="1"/>
</dbReference>
<dbReference type="GO" id="GO:0004057">
    <property type="term" value="F:arginyl-tRNA--protein transferase activity"/>
    <property type="evidence" value="ECO:0007669"/>
    <property type="project" value="UniProtKB-EC"/>
</dbReference>
<dbReference type="GO" id="GO:0005737">
    <property type="term" value="C:cytoplasm"/>
    <property type="evidence" value="ECO:0007669"/>
    <property type="project" value="TreeGrafter"/>
</dbReference>
<evidence type="ECO:0000256" key="1">
    <source>
        <dbReference type="ARBA" id="ARBA00009991"/>
    </source>
</evidence>
<dbReference type="EMBL" id="VUJU01001702">
    <property type="protein sequence ID" value="KAF0764184.1"/>
    <property type="molecule type" value="Genomic_DNA"/>
</dbReference>
<evidence type="ECO:0000259" key="7">
    <source>
        <dbReference type="Pfam" id="PF04376"/>
    </source>
</evidence>
<dbReference type="Pfam" id="PF04376">
    <property type="entry name" value="ATE_N"/>
    <property type="match status" value="1"/>
</dbReference>
<dbReference type="InterPro" id="IPR017137">
    <property type="entry name" value="Arg-tRNA-P_Trfase_1_euk"/>
</dbReference>
<dbReference type="InterPro" id="IPR016181">
    <property type="entry name" value="Acyl_CoA_acyltransferase"/>
</dbReference>
<proteinExistence type="inferred from homology"/>
<dbReference type="OrthoDB" id="74183at2759"/>
<comment type="similarity">
    <text evidence="1 5">Belongs to the R-transferase family.</text>
</comment>
<evidence type="ECO:0000259" key="8">
    <source>
        <dbReference type="Pfam" id="PF04377"/>
    </source>
</evidence>
<keyword evidence="2 5" id="KW-0808">Transferase</keyword>
<comment type="catalytic activity">
    <reaction evidence="5">
        <text>an N-terminal L-alpha-aminoacyl-[protein] + L-arginyl-tRNA(Arg) = an N-terminal L-arginyl-L-aminoacyl-[protein] + tRNA(Arg) + H(+)</text>
        <dbReference type="Rhea" id="RHEA:10208"/>
        <dbReference type="Rhea" id="RHEA-COMP:9658"/>
        <dbReference type="Rhea" id="RHEA-COMP:9673"/>
        <dbReference type="Rhea" id="RHEA-COMP:10636"/>
        <dbReference type="Rhea" id="RHEA-COMP:10638"/>
        <dbReference type="ChEBI" id="CHEBI:15378"/>
        <dbReference type="ChEBI" id="CHEBI:78442"/>
        <dbReference type="ChEBI" id="CHEBI:78513"/>
        <dbReference type="ChEBI" id="CHEBI:78597"/>
        <dbReference type="ChEBI" id="CHEBI:83562"/>
        <dbReference type="EC" id="2.3.2.8"/>
    </reaction>
</comment>
<feature type="region of interest" description="Disordered" evidence="6">
    <location>
        <begin position="178"/>
        <end position="199"/>
    </location>
</feature>
<protein>
    <recommendedName>
        <fullName evidence="5">Arginyl-tRNA--protein transferase 1</fullName>
        <shortName evidence="5">Arginyltransferase 1</shortName>
        <shortName evidence="5">R-transferase 1</shortName>
        <ecNumber evidence="5">2.3.2.8</ecNumber>
    </recommendedName>
    <alternativeName>
        <fullName evidence="5">Arginine-tRNA--protein transferase 1</fullName>
    </alternativeName>
</protein>
<comment type="caution">
    <text evidence="9">The sequence shown here is derived from an EMBL/GenBank/DDBJ whole genome shotgun (WGS) entry which is preliminary data.</text>
</comment>
<keyword evidence="4 5" id="KW-0012">Acyltransferase</keyword>
<dbReference type="PIRSF" id="PIRSF037207">
    <property type="entry name" value="ATE1_euk"/>
    <property type="match status" value="1"/>
</dbReference>
<evidence type="ECO:0000256" key="2">
    <source>
        <dbReference type="ARBA" id="ARBA00022679"/>
    </source>
</evidence>
<keyword evidence="10" id="KW-1185">Reference proteome</keyword>
<dbReference type="InterPro" id="IPR030700">
    <property type="entry name" value="N-end_Aminoacyl_Trfase"/>
</dbReference>
<evidence type="ECO:0000256" key="4">
    <source>
        <dbReference type="ARBA" id="ARBA00023315"/>
    </source>
</evidence>
<feature type="domain" description="N-end rule aminoacyl transferase C-terminal" evidence="8">
    <location>
        <begin position="318"/>
        <end position="454"/>
    </location>
</feature>
<evidence type="ECO:0000313" key="9">
    <source>
        <dbReference type="EMBL" id="KAF0764184.1"/>
    </source>
</evidence>
<name>A0A6G0Z1B1_APHCR</name>
<dbReference type="InterPro" id="IPR007472">
    <property type="entry name" value="N-end_Aminoacyl_Trfase_C"/>
</dbReference>
<dbReference type="Proteomes" id="UP000478052">
    <property type="component" value="Unassembled WGS sequence"/>
</dbReference>
<dbReference type="AlphaFoldDB" id="A0A6G0Z1B1"/>
<dbReference type="EC" id="2.3.2.8" evidence="5"/>
<sequence length="541" mass="62519">MQRAKSIIFYNGSTDKSSCGYCKKDKSSCSNGMWASSLTVEAYQDMIDRGWRRAGKYCYKSIMDKTCCPLYTIRCEALKFEMSKSQKKVIRRVTTFLKNGECEKNLAHTEQAEREPFMKCEVENIQNHDDKMQITNTDVLFDEEQSTSDIGSSNSTLEITNKEVSKIDIPHNLNCNSEAQKVPKKVKPGKGADPNLPSSKKKKFLRIQKKLAKDPNFVCTISPPKIKLLEEYIAENDSVYTGEDKKLRIKLVRMKSSSNSFEDEYAVYQSYQTVIHGDKIERCSREQFIHFLVDSPLKVTLVKTGTEAFSQTFTAGATLFAKYQITVHNDTPDDCNTEQYLSFLVDSPLKEEKSNHPHHPGYGSFHQQYWLGDKLIAVGVIDILPKCVSSVYLFYDPDYHHMVLGTYSSLREIYLVRELHNMSPNLKYYYMGFYIHSCPKMRYKAKIRPSYLLCPQKYTWHAIEKCIPKLDNKSYSIFDESDDIEDNDNFTIDNILVLYRGTLMSYSTYKIIGHNQDEQIKEYKILIGPKLVQKLIYCIMD</sequence>
<dbReference type="InterPro" id="IPR007471">
    <property type="entry name" value="N-end_Aminoacyl_Trfase_N"/>
</dbReference>
<reference evidence="9 10" key="1">
    <citation type="submission" date="2019-08" db="EMBL/GenBank/DDBJ databases">
        <title>Whole genome of Aphis craccivora.</title>
        <authorList>
            <person name="Voronova N.V."/>
            <person name="Shulinski R.S."/>
            <person name="Bandarenka Y.V."/>
            <person name="Zhorov D.G."/>
            <person name="Warner D."/>
        </authorList>
    </citation>
    <scope>NUCLEOTIDE SEQUENCE [LARGE SCALE GENOMIC DNA]</scope>
    <source>
        <strain evidence="9">180601</strain>
        <tissue evidence="9">Whole Body</tissue>
    </source>
</reference>
<gene>
    <name evidence="9" type="ORF">FWK35_00005380</name>
</gene>
<comment type="function">
    <text evidence="5">Involved in the post-translational conjugation of arginine to the N-terminal aspartate or glutamate of a protein. This arginylation is required for degradation of the protein via the ubiquitin pathway.</text>
</comment>
<evidence type="ECO:0000256" key="5">
    <source>
        <dbReference type="PIRNR" id="PIRNR037207"/>
    </source>
</evidence>
<evidence type="ECO:0000256" key="6">
    <source>
        <dbReference type="SAM" id="MobiDB-lite"/>
    </source>
</evidence>
<keyword evidence="3 5" id="KW-0833">Ubl conjugation pathway</keyword>
<evidence type="ECO:0000256" key="3">
    <source>
        <dbReference type="ARBA" id="ARBA00022786"/>
    </source>
</evidence>
<feature type="domain" description="N-end aminoacyl transferase N-terminal" evidence="7">
    <location>
        <begin position="17"/>
        <end position="88"/>
    </location>
</feature>
<organism evidence="9 10">
    <name type="scientific">Aphis craccivora</name>
    <name type="common">Cowpea aphid</name>
    <dbReference type="NCBI Taxonomy" id="307492"/>
    <lineage>
        <taxon>Eukaryota</taxon>
        <taxon>Metazoa</taxon>
        <taxon>Ecdysozoa</taxon>
        <taxon>Arthropoda</taxon>
        <taxon>Hexapoda</taxon>
        <taxon>Insecta</taxon>
        <taxon>Pterygota</taxon>
        <taxon>Neoptera</taxon>
        <taxon>Paraneoptera</taxon>
        <taxon>Hemiptera</taxon>
        <taxon>Sternorrhyncha</taxon>
        <taxon>Aphidomorpha</taxon>
        <taxon>Aphidoidea</taxon>
        <taxon>Aphididae</taxon>
        <taxon>Aphidini</taxon>
        <taxon>Aphis</taxon>
        <taxon>Aphis</taxon>
    </lineage>
</organism>
<dbReference type="PANTHER" id="PTHR21367:SF1">
    <property type="entry name" value="ARGINYL-TRNA--PROTEIN TRANSFERASE 1"/>
    <property type="match status" value="1"/>
</dbReference>
<dbReference type="PANTHER" id="PTHR21367">
    <property type="entry name" value="ARGININE-TRNA-PROTEIN TRANSFERASE 1"/>
    <property type="match status" value="1"/>
</dbReference>
<accession>A0A6G0Z1B1</accession>